<protein>
    <submittedName>
        <fullName evidence="1">Uncharacterized protein</fullName>
    </submittedName>
</protein>
<accession>A0A4Y2CAZ4</accession>
<comment type="caution">
    <text evidence="1">The sequence shown here is derived from an EMBL/GenBank/DDBJ whole genome shotgun (WGS) entry which is preliminary data.</text>
</comment>
<reference evidence="1 2" key="1">
    <citation type="journal article" date="2019" name="Sci. Rep.">
        <title>Orb-weaving spider Araneus ventricosus genome elucidates the spidroin gene catalogue.</title>
        <authorList>
            <person name="Kono N."/>
            <person name="Nakamura H."/>
            <person name="Ohtoshi R."/>
            <person name="Moran D.A.P."/>
            <person name="Shinohara A."/>
            <person name="Yoshida Y."/>
            <person name="Fujiwara M."/>
            <person name="Mori M."/>
            <person name="Tomita M."/>
            <person name="Arakawa K."/>
        </authorList>
    </citation>
    <scope>NUCLEOTIDE SEQUENCE [LARGE SCALE GENOMIC DNA]</scope>
</reference>
<dbReference type="Proteomes" id="UP000499080">
    <property type="component" value="Unassembled WGS sequence"/>
</dbReference>
<evidence type="ECO:0000313" key="1">
    <source>
        <dbReference type="EMBL" id="GBM00897.1"/>
    </source>
</evidence>
<sequence length="101" mass="11475">MKFTLNLGFIDQLPSNSLTFRRAHLICEMKRPYSFAPNCGFYRERCGTSSSLKEEFIESNHLHLFNTPHAEPSFRHGIAIDWPDVTMTQGAFLANSAHGKS</sequence>
<dbReference type="AlphaFoldDB" id="A0A4Y2CAZ4"/>
<gene>
    <name evidence="1" type="ORF">AVEN_151360_1</name>
</gene>
<evidence type="ECO:0000313" key="2">
    <source>
        <dbReference type="Proteomes" id="UP000499080"/>
    </source>
</evidence>
<dbReference type="EMBL" id="BGPR01000162">
    <property type="protein sequence ID" value="GBM00897.1"/>
    <property type="molecule type" value="Genomic_DNA"/>
</dbReference>
<keyword evidence="2" id="KW-1185">Reference proteome</keyword>
<proteinExistence type="predicted"/>
<name>A0A4Y2CAZ4_ARAVE</name>
<organism evidence="1 2">
    <name type="scientific">Araneus ventricosus</name>
    <name type="common">Orbweaver spider</name>
    <name type="synonym">Epeira ventricosa</name>
    <dbReference type="NCBI Taxonomy" id="182803"/>
    <lineage>
        <taxon>Eukaryota</taxon>
        <taxon>Metazoa</taxon>
        <taxon>Ecdysozoa</taxon>
        <taxon>Arthropoda</taxon>
        <taxon>Chelicerata</taxon>
        <taxon>Arachnida</taxon>
        <taxon>Araneae</taxon>
        <taxon>Araneomorphae</taxon>
        <taxon>Entelegynae</taxon>
        <taxon>Araneoidea</taxon>
        <taxon>Araneidae</taxon>
        <taxon>Araneus</taxon>
    </lineage>
</organism>